<protein>
    <recommendedName>
        <fullName evidence="3">DUF4139 domain-containing protein</fullName>
    </recommendedName>
</protein>
<evidence type="ECO:0008006" key="3">
    <source>
        <dbReference type="Google" id="ProtNLM"/>
    </source>
</evidence>
<evidence type="ECO:0000313" key="1">
    <source>
        <dbReference type="EMBL" id="MBD2840851.1"/>
    </source>
</evidence>
<sequence length="492" mass="55318">MVEVSIYRGSNSESPRLYLGRLQGFALISETREVTVPAGPVIVRFEGVASGIEPASALVKGIGIDEKNQNANLLSQRGLLDHFTGQQVTIRRTNPFTGKIIEEQATIRSGSDRLLIQTDQGFEAVACTGLNQTLVFDRAPQNLSAKPTLSVRIPDQPGGTYTMTLTYLASNFDWRANYVAELNDEGTRADILGWLTMASSDSTSFFDARANAVAGEVYRENEDYENTLFSSGFRPVRYQCWPSESTGQFTEGLYQRRPFAISTAPSPTARRQESDLLEGPFDGGVILVTGSRIAQREDLGDLKLYRIPFPTTVAANSQKQVAFIQKQNVEGEIIYQLEIGRGDNFDRINRVFRATNKEENGLGEPLPSGQFAFFQQILGLRQLVGEDRMDDKAVGEEVELDLGLASNVIASIERGWWDEKNDRWEEFTLTVRNASPLPITFESEFLDDEDYEHKRFNQRMRKRDGRPLWRTEVPANGVVDLRYRAYEKEMSD</sequence>
<dbReference type="RefSeq" id="WP_190786438.1">
    <property type="nucleotide sequence ID" value="NZ_JACXLC010000001.1"/>
</dbReference>
<accession>A0ABR8KRQ3</accession>
<comment type="caution">
    <text evidence="1">The sequence shown here is derived from an EMBL/GenBank/DDBJ whole genome shotgun (WGS) entry which is preliminary data.</text>
</comment>
<dbReference type="PANTHER" id="PTHR38075">
    <property type="entry name" value="DUF4139 DOMAIN-CONTAINING PROTEIN"/>
    <property type="match status" value="1"/>
</dbReference>
<gene>
    <name evidence="1" type="ORF">IB285_01120</name>
</gene>
<proteinExistence type="predicted"/>
<dbReference type="EMBL" id="JACXLC010000001">
    <property type="protein sequence ID" value="MBD2840851.1"/>
    <property type="molecule type" value="Genomic_DNA"/>
</dbReference>
<evidence type="ECO:0000313" key="2">
    <source>
        <dbReference type="Proteomes" id="UP000635384"/>
    </source>
</evidence>
<dbReference type="PANTHER" id="PTHR38075:SF1">
    <property type="entry name" value="DUF4139 DOMAIN-CONTAINING PROTEIN"/>
    <property type="match status" value="1"/>
</dbReference>
<reference evidence="1 2" key="1">
    <citation type="submission" date="2020-09" db="EMBL/GenBank/DDBJ databases">
        <authorList>
            <person name="Yoon J.-W."/>
        </authorList>
    </citation>
    <scope>NUCLEOTIDE SEQUENCE [LARGE SCALE GENOMIC DNA]</scope>
    <source>
        <strain evidence="1 2">KMU-140</strain>
    </source>
</reference>
<organism evidence="1 2">
    <name type="scientific">Erythrobacter rubeus</name>
    <dbReference type="NCBI Taxonomy" id="2760803"/>
    <lineage>
        <taxon>Bacteria</taxon>
        <taxon>Pseudomonadati</taxon>
        <taxon>Pseudomonadota</taxon>
        <taxon>Alphaproteobacteria</taxon>
        <taxon>Sphingomonadales</taxon>
        <taxon>Erythrobacteraceae</taxon>
        <taxon>Erythrobacter/Porphyrobacter group</taxon>
        <taxon>Erythrobacter</taxon>
    </lineage>
</organism>
<dbReference type="Proteomes" id="UP000635384">
    <property type="component" value="Unassembled WGS sequence"/>
</dbReference>
<keyword evidence="2" id="KW-1185">Reference proteome</keyword>
<name>A0ABR8KRQ3_9SPHN</name>